<dbReference type="Proteomes" id="UP001557470">
    <property type="component" value="Unassembled WGS sequence"/>
</dbReference>
<dbReference type="AlphaFoldDB" id="A0ABD0X1A6"/>
<sequence length="176" mass="19223">MLAFLVGVLCLVGGHTVGAQDATGSRFVCSAIPVGADPSCPFDPNGNRVQSTSPVEDELRSTIFHLRETILQQKETIVNQQGTIKELNSKLARCESAAEDSAGRSRGSTRRKDYSKNTMGDLPRDPTETIDQLGKTMQGLKGRLENLEEKDKRAPMEQNSEEGRGQWLDGGNCTRD</sequence>
<organism evidence="3 4">
    <name type="scientific">Umbra pygmaea</name>
    <name type="common">Eastern mudminnow</name>
    <dbReference type="NCBI Taxonomy" id="75934"/>
    <lineage>
        <taxon>Eukaryota</taxon>
        <taxon>Metazoa</taxon>
        <taxon>Chordata</taxon>
        <taxon>Craniata</taxon>
        <taxon>Vertebrata</taxon>
        <taxon>Euteleostomi</taxon>
        <taxon>Actinopterygii</taxon>
        <taxon>Neopterygii</taxon>
        <taxon>Teleostei</taxon>
        <taxon>Protacanthopterygii</taxon>
        <taxon>Esociformes</taxon>
        <taxon>Umbridae</taxon>
        <taxon>Umbra</taxon>
    </lineage>
</organism>
<reference evidence="3 4" key="1">
    <citation type="submission" date="2024-06" db="EMBL/GenBank/DDBJ databases">
        <authorList>
            <person name="Pan Q."/>
            <person name="Wen M."/>
            <person name="Jouanno E."/>
            <person name="Zahm M."/>
            <person name="Klopp C."/>
            <person name="Cabau C."/>
            <person name="Louis A."/>
            <person name="Berthelot C."/>
            <person name="Parey E."/>
            <person name="Roest Crollius H."/>
            <person name="Montfort J."/>
            <person name="Robinson-Rechavi M."/>
            <person name="Bouchez O."/>
            <person name="Lampietro C."/>
            <person name="Lopez Roques C."/>
            <person name="Donnadieu C."/>
            <person name="Postlethwait J."/>
            <person name="Bobe J."/>
            <person name="Verreycken H."/>
            <person name="Guiguen Y."/>
        </authorList>
    </citation>
    <scope>NUCLEOTIDE SEQUENCE [LARGE SCALE GENOMIC DNA]</scope>
    <source>
        <strain evidence="3">Up_M1</strain>
        <tissue evidence="3">Testis</tissue>
    </source>
</reference>
<feature type="chain" id="PRO_5044757816" description="Neuronal pentraxin-2-like" evidence="2">
    <location>
        <begin position="20"/>
        <end position="176"/>
    </location>
</feature>
<name>A0ABD0X1A6_UMBPY</name>
<accession>A0ABD0X1A6</accession>
<feature type="compositionally biased region" description="Basic and acidic residues" evidence="1">
    <location>
        <begin position="142"/>
        <end position="155"/>
    </location>
</feature>
<keyword evidence="4" id="KW-1185">Reference proteome</keyword>
<comment type="caution">
    <text evidence="3">The sequence shown here is derived from an EMBL/GenBank/DDBJ whole genome shotgun (WGS) entry which is preliminary data.</text>
</comment>
<protein>
    <recommendedName>
        <fullName evidence="5">Neuronal pentraxin-2-like</fullName>
    </recommendedName>
</protein>
<keyword evidence="2" id="KW-0732">Signal</keyword>
<evidence type="ECO:0000313" key="3">
    <source>
        <dbReference type="EMBL" id="KAL0993119.1"/>
    </source>
</evidence>
<evidence type="ECO:0000313" key="4">
    <source>
        <dbReference type="Proteomes" id="UP001557470"/>
    </source>
</evidence>
<proteinExistence type="predicted"/>
<dbReference type="EMBL" id="JAGEUA010000003">
    <property type="protein sequence ID" value="KAL0993119.1"/>
    <property type="molecule type" value="Genomic_DNA"/>
</dbReference>
<evidence type="ECO:0000256" key="2">
    <source>
        <dbReference type="SAM" id="SignalP"/>
    </source>
</evidence>
<gene>
    <name evidence="3" type="ORF">UPYG_G00103460</name>
</gene>
<feature type="signal peptide" evidence="2">
    <location>
        <begin position="1"/>
        <end position="19"/>
    </location>
</feature>
<evidence type="ECO:0008006" key="5">
    <source>
        <dbReference type="Google" id="ProtNLM"/>
    </source>
</evidence>
<feature type="region of interest" description="Disordered" evidence="1">
    <location>
        <begin position="95"/>
        <end position="176"/>
    </location>
</feature>
<evidence type="ECO:0000256" key="1">
    <source>
        <dbReference type="SAM" id="MobiDB-lite"/>
    </source>
</evidence>